<protein>
    <submittedName>
        <fullName evidence="1">Uncharacterized protein</fullName>
    </submittedName>
</protein>
<dbReference type="EMBL" id="JBBCAQ010000037">
    <property type="protein sequence ID" value="KAK7574328.1"/>
    <property type="molecule type" value="Genomic_DNA"/>
</dbReference>
<evidence type="ECO:0000313" key="2">
    <source>
        <dbReference type="Proteomes" id="UP001367676"/>
    </source>
</evidence>
<sequence length="77" mass="8509">MFPLQRYHDGTSGKKSIMNAIDNNGTIEQHLIASLQGRTIVELCPIKIPDMKPVIMTLDITPLSSLAGISMRQESEI</sequence>
<proteinExistence type="predicted"/>
<gene>
    <name evidence="1" type="ORF">V9T40_011519</name>
</gene>
<dbReference type="Proteomes" id="UP001367676">
    <property type="component" value="Unassembled WGS sequence"/>
</dbReference>
<reference evidence="1 2" key="1">
    <citation type="submission" date="2024-03" db="EMBL/GenBank/DDBJ databases">
        <title>Adaptation during the transition from Ophiocordyceps entomopathogen to insect associate is accompanied by gene loss and intensified selection.</title>
        <authorList>
            <person name="Ward C.M."/>
            <person name="Onetto C.A."/>
            <person name="Borneman A.R."/>
        </authorList>
    </citation>
    <scope>NUCLEOTIDE SEQUENCE [LARGE SCALE GENOMIC DNA]</scope>
    <source>
        <strain evidence="1">AWRI1</strain>
        <tissue evidence="1">Single Adult Female</tissue>
    </source>
</reference>
<organism evidence="1 2">
    <name type="scientific">Parthenolecanium corni</name>
    <dbReference type="NCBI Taxonomy" id="536013"/>
    <lineage>
        <taxon>Eukaryota</taxon>
        <taxon>Metazoa</taxon>
        <taxon>Ecdysozoa</taxon>
        <taxon>Arthropoda</taxon>
        <taxon>Hexapoda</taxon>
        <taxon>Insecta</taxon>
        <taxon>Pterygota</taxon>
        <taxon>Neoptera</taxon>
        <taxon>Paraneoptera</taxon>
        <taxon>Hemiptera</taxon>
        <taxon>Sternorrhyncha</taxon>
        <taxon>Coccoidea</taxon>
        <taxon>Coccidae</taxon>
        <taxon>Parthenolecanium</taxon>
    </lineage>
</organism>
<dbReference type="AlphaFoldDB" id="A0AAN9T5L9"/>
<evidence type="ECO:0000313" key="1">
    <source>
        <dbReference type="EMBL" id="KAK7574328.1"/>
    </source>
</evidence>
<comment type="caution">
    <text evidence="1">The sequence shown here is derived from an EMBL/GenBank/DDBJ whole genome shotgun (WGS) entry which is preliminary data.</text>
</comment>
<accession>A0AAN9T5L9</accession>
<name>A0AAN9T5L9_9HEMI</name>
<keyword evidence="2" id="KW-1185">Reference proteome</keyword>